<evidence type="ECO:0000256" key="2">
    <source>
        <dbReference type="ARBA" id="ARBA00022475"/>
    </source>
</evidence>
<feature type="transmembrane region" description="Helical" evidence="7">
    <location>
        <begin position="99"/>
        <end position="118"/>
    </location>
</feature>
<dbReference type="STRING" id="447689.BA195_05805"/>
<accession>A0A1B9Y328</accession>
<dbReference type="OrthoDB" id="9798009at2"/>
<keyword evidence="6" id="KW-0653">Protein transport</keyword>
<keyword evidence="10" id="KW-1185">Reference proteome</keyword>
<comment type="caution">
    <text evidence="9">The sequence shown here is derived from an EMBL/GenBank/DDBJ whole genome shotgun (WGS) entry which is preliminary data.</text>
</comment>
<name>A0A1B9Y328_9FLAO</name>
<protein>
    <recommendedName>
        <fullName evidence="8">MotA/TolQ/ExbB proton channel domain-containing protein</fullName>
    </recommendedName>
</protein>
<dbReference type="AlphaFoldDB" id="A0A1B9Y328"/>
<evidence type="ECO:0000256" key="6">
    <source>
        <dbReference type="RuleBase" id="RU004057"/>
    </source>
</evidence>
<dbReference type="Pfam" id="PF01618">
    <property type="entry name" value="MotA_ExbB"/>
    <property type="match status" value="1"/>
</dbReference>
<dbReference type="GO" id="GO:0005886">
    <property type="term" value="C:plasma membrane"/>
    <property type="evidence" value="ECO:0007669"/>
    <property type="project" value="UniProtKB-SubCell"/>
</dbReference>
<organism evidence="9 10">
    <name type="scientific">Tenacibaculum soleae</name>
    <dbReference type="NCBI Taxonomy" id="447689"/>
    <lineage>
        <taxon>Bacteria</taxon>
        <taxon>Pseudomonadati</taxon>
        <taxon>Bacteroidota</taxon>
        <taxon>Flavobacteriia</taxon>
        <taxon>Flavobacteriales</taxon>
        <taxon>Flavobacteriaceae</taxon>
        <taxon>Tenacibaculum</taxon>
    </lineage>
</organism>
<evidence type="ECO:0000259" key="8">
    <source>
        <dbReference type="Pfam" id="PF01618"/>
    </source>
</evidence>
<keyword evidence="2" id="KW-1003">Cell membrane</keyword>
<keyword evidence="4 7" id="KW-1133">Transmembrane helix</keyword>
<keyword evidence="6" id="KW-0813">Transport</keyword>
<dbReference type="InterPro" id="IPR002898">
    <property type="entry name" value="MotA_ExbB_proton_chnl"/>
</dbReference>
<evidence type="ECO:0000256" key="5">
    <source>
        <dbReference type="ARBA" id="ARBA00023136"/>
    </source>
</evidence>
<feature type="transmembrane region" description="Helical" evidence="7">
    <location>
        <begin position="52"/>
        <end position="79"/>
    </location>
</feature>
<reference evidence="9 10" key="1">
    <citation type="submission" date="2016-06" db="EMBL/GenBank/DDBJ databases">
        <title>Draft Genome Sequence of Tenacibaculum soleae UCD-KL19.</title>
        <authorList>
            <person name="Eisen J.A."/>
            <person name="Coil D.A."/>
            <person name="Lujan K.M."/>
        </authorList>
    </citation>
    <scope>NUCLEOTIDE SEQUENCE [LARGE SCALE GENOMIC DNA]</scope>
    <source>
        <strain evidence="9 10">UCD-KL19</strain>
    </source>
</reference>
<evidence type="ECO:0000256" key="7">
    <source>
        <dbReference type="SAM" id="Phobius"/>
    </source>
</evidence>
<feature type="transmembrane region" description="Helical" evidence="7">
    <location>
        <begin position="22"/>
        <end position="40"/>
    </location>
</feature>
<keyword evidence="5 7" id="KW-0472">Membrane</keyword>
<dbReference type="GO" id="GO:0015031">
    <property type="term" value="P:protein transport"/>
    <property type="evidence" value="ECO:0007669"/>
    <property type="project" value="UniProtKB-KW"/>
</dbReference>
<evidence type="ECO:0000313" key="9">
    <source>
        <dbReference type="EMBL" id="OCK44197.1"/>
    </source>
</evidence>
<feature type="domain" description="MotA/TolQ/ExbB proton channel" evidence="8">
    <location>
        <begin position="49"/>
        <end position="120"/>
    </location>
</feature>
<evidence type="ECO:0000256" key="3">
    <source>
        <dbReference type="ARBA" id="ARBA00022692"/>
    </source>
</evidence>
<evidence type="ECO:0000256" key="4">
    <source>
        <dbReference type="ARBA" id="ARBA00022989"/>
    </source>
</evidence>
<evidence type="ECO:0000256" key="1">
    <source>
        <dbReference type="ARBA" id="ARBA00004651"/>
    </source>
</evidence>
<proteinExistence type="inferred from homology"/>
<evidence type="ECO:0000313" key="10">
    <source>
        <dbReference type="Proteomes" id="UP000093186"/>
    </source>
</evidence>
<comment type="similarity">
    <text evidence="6">Belongs to the exbB/tolQ family.</text>
</comment>
<comment type="subcellular location">
    <subcellularLocation>
        <location evidence="1">Cell membrane</location>
        <topology evidence="1">Multi-pass membrane protein</topology>
    </subcellularLocation>
    <subcellularLocation>
        <location evidence="6">Membrane</location>
        <topology evidence="6">Multi-pass membrane protein</topology>
    </subcellularLocation>
</comment>
<dbReference type="RefSeq" id="WP_068703338.1">
    <property type="nucleotide sequence ID" value="NZ_MAKX01000001.1"/>
</dbReference>
<sequence>MNKKIGIFEFSDSFLVFVCQELPWYLLIAWLIYALLAVTIPNKIKKYTNYYLIESIPATFVTIGLLGTFLGIAYGLINFNTDPSAIKDSISGLLEGLKTAFYTSIFGIVFSLVFKIIINFKLNSGVITNPEDDKELDFYRCINNNLIDINKQTRNSYDVLHDIRENKLKNISDGTKGLQKKLDKFFKSMASQSADAIQEALMTVMVDFNETFKELISQLVSKNFENLTASIDQLIIWQKDYKGDITLIKDSYEKLAKNHEDFVKNTDNWVSKLDLIAGSSSQLQTIIDDFQAAFDDKSRFSEVISNISFSVENLKNTSIAVNEHTNQLQNTTEALNLTKNEITDWLHKETSVQSMVSALSESLIELKSFEVTQIEDLNQEFLNRLNNTFKGLDEIMKAQLQLLINKTK</sequence>
<gene>
    <name evidence="9" type="ORF">BA195_05805</name>
</gene>
<dbReference type="EMBL" id="MAKX01000001">
    <property type="protein sequence ID" value="OCK44197.1"/>
    <property type="molecule type" value="Genomic_DNA"/>
</dbReference>
<dbReference type="Proteomes" id="UP000093186">
    <property type="component" value="Unassembled WGS sequence"/>
</dbReference>
<keyword evidence="3 7" id="KW-0812">Transmembrane</keyword>